<accession>A0A0C9X406</accession>
<reference evidence="2" key="2">
    <citation type="submission" date="2015-01" db="EMBL/GenBank/DDBJ databases">
        <title>Evolutionary Origins and Diversification of the Mycorrhizal Mutualists.</title>
        <authorList>
            <consortium name="DOE Joint Genome Institute"/>
            <consortium name="Mycorrhizal Genomics Consortium"/>
            <person name="Kohler A."/>
            <person name="Kuo A."/>
            <person name="Nagy L.G."/>
            <person name="Floudas D."/>
            <person name="Copeland A."/>
            <person name="Barry K.W."/>
            <person name="Cichocki N."/>
            <person name="Veneault-Fourrey C."/>
            <person name="LaButti K."/>
            <person name="Lindquist E.A."/>
            <person name="Lipzen A."/>
            <person name="Lundell T."/>
            <person name="Morin E."/>
            <person name="Murat C."/>
            <person name="Riley R."/>
            <person name="Ohm R."/>
            <person name="Sun H."/>
            <person name="Tunlid A."/>
            <person name="Henrissat B."/>
            <person name="Grigoriev I.V."/>
            <person name="Hibbett D.S."/>
            <person name="Martin F."/>
        </authorList>
    </citation>
    <scope>NUCLEOTIDE SEQUENCE [LARGE SCALE GENOMIC DNA]</scope>
    <source>
        <strain evidence="2">LaAM-08-1</strain>
    </source>
</reference>
<gene>
    <name evidence="1" type="ORF">K443DRAFT_492385</name>
</gene>
<dbReference type="HOGENOM" id="CLU_2776331_0_0_1"/>
<dbReference type="AlphaFoldDB" id="A0A0C9X406"/>
<reference evidence="1 2" key="1">
    <citation type="submission" date="2014-04" db="EMBL/GenBank/DDBJ databases">
        <authorList>
            <consortium name="DOE Joint Genome Institute"/>
            <person name="Kuo A."/>
            <person name="Kohler A."/>
            <person name="Nagy L.G."/>
            <person name="Floudas D."/>
            <person name="Copeland A."/>
            <person name="Barry K.W."/>
            <person name="Cichocki N."/>
            <person name="Veneault-Fourrey C."/>
            <person name="LaButti K."/>
            <person name="Lindquist E.A."/>
            <person name="Lipzen A."/>
            <person name="Lundell T."/>
            <person name="Morin E."/>
            <person name="Murat C."/>
            <person name="Sun H."/>
            <person name="Tunlid A."/>
            <person name="Henrissat B."/>
            <person name="Grigoriev I.V."/>
            <person name="Hibbett D.S."/>
            <person name="Martin F."/>
            <person name="Nordberg H.P."/>
            <person name="Cantor M.N."/>
            <person name="Hua S.X."/>
        </authorList>
    </citation>
    <scope>NUCLEOTIDE SEQUENCE [LARGE SCALE GENOMIC DNA]</scope>
    <source>
        <strain evidence="1 2">LaAM-08-1</strain>
    </source>
</reference>
<evidence type="ECO:0000313" key="2">
    <source>
        <dbReference type="Proteomes" id="UP000054477"/>
    </source>
</evidence>
<organism evidence="1 2">
    <name type="scientific">Laccaria amethystina LaAM-08-1</name>
    <dbReference type="NCBI Taxonomy" id="1095629"/>
    <lineage>
        <taxon>Eukaryota</taxon>
        <taxon>Fungi</taxon>
        <taxon>Dikarya</taxon>
        <taxon>Basidiomycota</taxon>
        <taxon>Agaricomycotina</taxon>
        <taxon>Agaricomycetes</taxon>
        <taxon>Agaricomycetidae</taxon>
        <taxon>Agaricales</taxon>
        <taxon>Agaricineae</taxon>
        <taxon>Hydnangiaceae</taxon>
        <taxon>Laccaria</taxon>
    </lineage>
</organism>
<keyword evidence="2" id="KW-1185">Reference proteome</keyword>
<protein>
    <submittedName>
        <fullName evidence="1">Uncharacterized protein</fullName>
    </submittedName>
</protein>
<evidence type="ECO:0000313" key="1">
    <source>
        <dbReference type="EMBL" id="KIJ91277.1"/>
    </source>
</evidence>
<sequence>MLTPAETNNRVAKICSRSREGVWAKSFRLHGPRSPLGANLRKRMEVKNPSELDEAKTLERLKNNPALVL</sequence>
<dbReference type="EMBL" id="KN839030">
    <property type="protein sequence ID" value="KIJ91277.1"/>
    <property type="molecule type" value="Genomic_DNA"/>
</dbReference>
<proteinExistence type="predicted"/>
<dbReference type="Proteomes" id="UP000054477">
    <property type="component" value="Unassembled WGS sequence"/>
</dbReference>
<name>A0A0C9X406_9AGAR</name>